<feature type="non-terminal residue" evidence="2">
    <location>
        <position position="1"/>
    </location>
</feature>
<reference evidence="2" key="1">
    <citation type="submission" date="2020-02" db="EMBL/GenBank/DDBJ databases">
        <authorList>
            <person name="Meier V. D."/>
        </authorList>
    </citation>
    <scope>NUCLEOTIDE SEQUENCE</scope>
    <source>
        <strain evidence="2">AVDCRST_MAG07</strain>
    </source>
</reference>
<protein>
    <submittedName>
        <fullName evidence="2">Uncharacterized protein</fullName>
    </submittedName>
</protein>
<accession>A0A6J4KQ90</accession>
<evidence type="ECO:0000313" key="2">
    <source>
        <dbReference type="EMBL" id="CAA9311107.1"/>
    </source>
</evidence>
<feature type="non-terminal residue" evidence="2">
    <location>
        <position position="38"/>
    </location>
</feature>
<evidence type="ECO:0000256" key="1">
    <source>
        <dbReference type="SAM" id="MobiDB-lite"/>
    </source>
</evidence>
<feature type="compositionally biased region" description="Basic residues" evidence="1">
    <location>
        <begin position="23"/>
        <end position="38"/>
    </location>
</feature>
<gene>
    <name evidence="2" type="ORF">AVDCRST_MAG07-593</name>
</gene>
<dbReference type="EMBL" id="CADCUB010000027">
    <property type="protein sequence ID" value="CAA9311107.1"/>
    <property type="molecule type" value="Genomic_DNA"/>
</dbReference>
<sequence>EAPPGRPHASAARPPQGLPPCRTPRRKARAVVRRGRPV</sequence>
<proteinExistence type="predicted"/>
<name>A0A6J4KQ90_9ACTN</name>
<organism evidence="2">
    <name type="scientific">uncultured Frankineae bacterium</name>
    <dbReference type="NCBI Taxonomy" id="437475"/>
    <lineage>
        <taxon>Bacteria</taxon>
        <taxon>Bacillati</taxon>
        <taxon>Actinomycetota</taxon>
        <taxon>Actinomycetes</taxon>
        <taxon>Frankiales</taxon>
        <taxon>environmental samples</taxon>
    </lineage>
</organism>
<feature type="region of interest" description="Disordered" evidence="1">
    <location>
        <begin position="1"/>
        <end position="38"/>
    </location>
</feature>
<dbReference type="AlphaFoldDB" id="A0A6J4KQ90"/>